<evidence type="ECO:0000256" key="1">
    <source>
        <dbReference type="ARBA" id="ARBA00004167"/>
    </source>
</evidence>
<evidence type="ECO:0000256" key="3">
    <source>
        <dbReference type="ARBA" id="ARBA00022989"/>
    </source>
</evidence>
<evidence type="ECO:0000256" key="6">
    <source>
        <dbReference type="PROSITE-ProRule" id="PRU00068"/>
    </source>
</evidence>
<feature type="transmembrane region" description="Helical" evidence="10">
    <location>
        <begin position="743"/>
        <end position="767"/>
    </location>
</feature>
<sequence length="1805" mass="200223">MAASDMRNRRHVQPLLTWSTNAAHPTGSTTQWQADLAPKEMVTSDIRNRRHVQPLLTWSTNAAHPTGSTTQWQADLAPKEMAASGMRNRRHVQLLLTWSTNAAHPEIEQCYYHATIKDYPGAISALRTCNGVSGIIHVNNDTFVIHPFYGGDLSRKHPHIIYRTFSEDDEKPTCGNNNMHEWGFKHFRIRPPKIKRDIRQVNKYIELALVIDQAMVSECVYILNGLYIHGLLVVQFENRNATRQEVVHDAIQIINCVDMYFRTLNTRVAVVYVETWSHGDQIIINSDVRQTLLNFMEYSSRKLYKQAKDASHLITGHHFNSRQVGMAVPDTICTAKAVAVSEDYNIYEPHLVASTVTHMLGHNVGMSHDHPDDCKCQDWWGCIMTPSILGHNNIQPYHFSSCSNEDYIKALRNGHGICLFNPPNQLEDFRSCGNGIVEEDEQCDCGHMDECRQTDPCCDPITCKLLVEAECSTGPCCENCKLRSSGYLCRAPRTECDIPEYCNGLDGQCPPDVYKKNGNPCNSGTGYCFHGNCPTTSSQCEFIWGSGALTSDTKCFTQYNTQGSLNGNCGPDGKGGYIKCTEDNVLCGSLQCQKGSRTPLLEGMDKQYSHTVMSINGREYECKIASGTLPSQSEITDMGMVFDGTKCDESKICVNQTCVYLQHYIEPGSCPTNNHAVVCSSHGVCSNRNQCFCHPGWTSNDCSVRLEGGEQLEHLSTPSGATEPNWKYNTPRTIKKVGKKGKFTTASLVIVLCCTVGGVFIFFTLMATCYRRKNILPLKELSNMKKRLVVALTGKKEDDMSGPDTRIITFGPLPSYRLRVELPDCCTDWCQTVVQGYVGKCQTVVQGYVGKCQTVVQGYVGKCQTVVQGYVGKCQAVVQGYVGKCQAVVQGYVGKYQVVVQGYVGKCQAVVQGYVGKCQAVVQDYVGNYQNVVQGYVGKCQAVVQDYVGNYQTVVQGYVWNYQTVVQGYVWKCQAVVQGYVWNYQNVVQGYVWNYQTVVQDYVGKCQAVCQTVVQGYVGKCQIVVQGYVGNYQTVVQGYVWKCQAVVQGHVGKLQVVVQGYVGKCQAVVQGYVGKCQTVVQGYMGKCQTVVQGYVGKCQTVVQGYMGKCQTVVQGYVWNYQTVVQGYVWKCQAVVQGHVGKLQVVVQGYVGKCQAVVQGYVGKCQTVVQGYMGKCQTVVQGYVGKCQTVVQGYMGKCQTVVQGYVWNYQTVVQGYVWKCQAVVQGHVGKLQVVVQGYVGKCQAVVQGYVGKCQTVVQGYMGKCQAVVQGHVGKCQAVVQGHVGKCQAVVQGYVGKYQAVVQGYVGKCQAVVQGYLWNYQTVVQGYVGKCQAVVQGYVWNYQTVVQGYVGKCQAVVQGYVWNYQAVVQGYVGKCQAVVQGYLWNYQTVVQGYVGKCQAVVQGYLWNYQTVVQGYVGKCQAVVQGYLWNYQTVVQGYVGKCQAVVQGYLWNYQAVVQGYVGKCQAVVQGYLWNYQTVVQGYVGKCQAVVQGYVGKYQAVVQGHVGKCQAVVQGYCLLKKKIDDRRYQYLSTFLTIMVNVWACRHGAIRVSAVCGSNSNFSQEQDDKPHEKKHHHDDLPKDLSSEEQDLTENTIVELSPDNLGRIPERGILKQGGSSGRSPDFCHKETLTEGNNGGYHEEILEALQCALETKRKSSGSNQASPSQDFLPDDDLTRIRNLGDLMKQLEHQPYGVDKDRHFPPYLLDRLVPSSPPYHPDDDTDEEDGSTYSSRHLVRSASEEALPVTPKPANYVSNTAVPGPGEADFYTSPPSDNGSCANSSEENAFVQLPQPPPSDPKRARQKFPEYKV</sequence>
<dbReference type="Gene3D" id="4.10.70.10">
    <property type="entry name" value="Disintegrin domain"/>
    <property type="match status" value="1"/>
</dbReference>
<evidence type="ECO:0000256" key="5">
    <source>
        <dbReference type="ARBA" id="ARBA00023157"/>
    </source>
</evidence>
<proteinExistence type="predicted"/>
<evidence type="ECO:0000256" key="9">
    <source>
        <dbReference type="SAM" id="MobiDB-lite"/>
    </source>
</evidence>
<keyword evidence="5 7" id="KW-1015">Disulfide bond</keyword>
<evidence type="ECO:0000256" key="7">
    <source>
        <dbReference type="PROSITE-ProRule" id="PRU00076"/>
    </source>
</evidence>
<dbReference type="SUPFAM" id="SSF57552">
    <property type="entry name" value="Blood coagulation inhibitor (disintegrin)"/>
    <property type="match status" value="1"/>
</dbReference>
<feature type="compositionally biased region" description="Basic and acidic residues" evidence="9">
    <location>
        <begin position="1561"/>
        <end position="1580"/>
    </location>
</feature>
<evidence type="ECO:0000313" key="14">
    <source>
        <dbReference type="EMBL" id="UYV64362.1"/>
    </source>
</evidence>
<dbReference type="InterPro" id="IPR006586">
    <property type="entry name" value="ADAM_Cys-rich"/>
</dbReference>
<dbReference type="SUPFAM" id="SSF58113">
    <property type="entry name" value="Apolipoprotein A-I"/>
    <property type="match status" value="2"/>
</dbReference>
<feature type="disulfide bond" evidence="7">
    <location>
        <begin position="693"/>
        <end position="702"/>
    </location>
</feature>
<dbReference type="InterPro" id="IPR018358">
    <property type="entry name" value="Disintegrin_CS"/>
</dbReference>
<feature type="compositionally biased region" description="Polar residues" evidence="9">
    <location>
        <begin position="1653"/>
        <end position="1662"/>
    </location>
</feature>
<evidence type="ECO:0000259" key="13">
    <source>
        <dbReference type="PROSITE" id="PS50215"/>
    </source>
</evidence>
<dbReference type="PANTHER" id="PTHR11905">
    <property type="entry name" value="ADAM A DISINTEGRIN AND METALLOPROTEASE DOMAIN"/>
    <property type="match status" value="1"/>
</dbReference>
<keyword evidence="8" id="KW-0479">Metal-binding</keyword>
<feature type="domain" description="EGF-like" evidence="11">
    <location>
        <begin position="666"/>
        <end position="703"/>
    </location>
</feature>
<dbReference type="PROSITE" id="PS50026">
    <property type="entry name" value="EGF_3"/>
    <property type="match status" value="1"/>
</dbReference>
<dbReference type="SMART" id="SM00608">
    <property type="entry name" value="ACR"/>
    <property type="match status" value="1"/>
</dbReference>
<gene>
    <name evidence="14" type="ORF">LAZ67_3000399</name>
</gene>
<dbReference type="EMBL" id="CP092865">
    <property type="protein sequence ID" value="UYV64362.1"/>
    <property type="molecule type" value="Genomic_DNA"/>
</dbReference>
<dbReference type="InterPro" id="IPR001590">
    <property type="entry name" value="Peptidase_M12B"/>
</dbReference>
<evidence type="ECO:0000256" key="10">
    <source>
        <dbReference type="SAM" id="Phobius"/>
    </source>
</evidence>
<keyword evidence="7" id="KW-0245">EGF-like domain</keyword>
<dbReference type="InterPro" id="IPR000742">
    <property type="entry name" value="EGF"/>
</dbReference>
<dbReference type="InterPro" id="IPR034027">
    <property type="entry name" value="Reprolysin_adamalysin"/>
</dbReference>
<evidence type="ECO:0000259" key="11">
    <source>
        <dbReference type="PROSITE" id="PS50026"/>
    </source>
</evidence>
<dbReference type="PANTHER" id="PTHR11905:SF237">
    <property type="entry name" value="MIND-MELD, ISOFORM J"/>
    <property type="match status" value="1"/>
</dbReference>
<keyword evidence="8" id="KW-0862">Zinc</keyword>
<dbReference type="PROSITE" id="PS50215">
    <property type="entry name" value="ADAM_MEPRO"/>
    <property type="match status" value="1"/>
</dbReference>
<dbReference type="InterPro" id="IPR001762">
    <property type="entry name" value="Disintegrin_dom"/>
</dbReference>
<dbReference type="InterPro" id="IPR036436">
    <property type="entry name" value="Disintegrin_dom_sf"/>
</dbReference>
<dbReference type="Pfam" id="PF23106">
    <property type="entry name" value="EGF_Teneurin"/>
    <property type="match status" value="1"/>
</dbReference>
<dbReference type="PROSITE" id="PS00427">
    <property type="entry name" value="DISINTEGRIN_1"/>
    <property type="match status" value="1"/>
</dbReference>
<protein>
    <submittedName>
        <fullName evidence="14">ADAM22</fullName>
    </submittedName>
</protein>
<feature type="compositionally biased region" description="Basic and acidic residues" evidence="9">
    <location>
        <begin position="1792"/>
        <end position="1805"/>
    </location>
</feature>
<feature type="region of interest" description="Disordered" evidence="9">
    <location>
        <begin position="1688"/>
        <end position="1805"/>
    </location>
</feature>
<feature type="binding site" evidence="8">
    <location>
        <position position="358"/>
    </location>
    <ligand>
        <name>Zn(2+)</name>
        <dbReference type="ChEBI" id="CHEBI:29105"/>
        <note>catalytic</note>
    </ligand>
</feature>
<dbReference type="InterPro" id="IPR024079">
    <property type="entry name" value="MetalloPept_cat_dom_sf"/>
</dbReference>
<comment type="caution">
    <text evidence="7">Lacks conserved residue(s) required for the propagation of feature annotation.</text>
</comment>
<feature type="disulfide bond" evidence="6">
    <location>
        <begin position="489"/>
        <end position="509"/>
    </location>
</feature>
<dbReference type="Pfam" id="PF00200">
    <property type="entry name" value="Disintegrin"/>
    <property type="match status" value="1"/>
</dbReference>
<name>A0ABY6K6A3_9ARAC</name>
<dbReference type="Proteomes" id="UP001235939">
    <property type="component" value="Chromosome 03"/>
</dbReference>
<dbReference type="Gene3D" id="3.40.390.10">
    <property type="entry name" value="Collagenase (Catalytic Domain)"/>
    <property type="match status" value="1"/>
</dbReference>
<comment type="subcellular location">
    <subcellularLocation>
        <location evidence="1">Membrane</location>
        <topology evidence="1">Single-pass membrane protein</topology>
    </subcellularLocation>
</comment>
<dbReference type="PROSITE" id="PS01186">
    <property type="entry name" value="EGF_2"/>
    <property type="match status" value="1"/>
</dbReference>
<feature type="region of interest" description="Disordered" evidence="9">
    <location>
        <begin position="1650"/>
        <end position="1669"/>
    </location>
</feature>
<evidence type="ECO:0000256" key="8">
    <source>
        <dbReference type="PROSITE-ProRule" id="PRU00276"/>
    </source>
</evidence>
<dbReference type="Pfam" id="PF08516">
    <property type="entry name" value="ADAM_CR"/>
    <property type="match status" value="1"/>
</dbReference>
<dbReference type="PROSITE" id="PS50214">
    <property type="entry name" value="DISINTEGRIN_2"/>
    <property type="match status" value="1"/>
</dbReference>
<feature type="domain" description="Peptidase M12B" evidence="13">
    <location>
        <begin position="203"/>
        <end position="423"/>
    </location>
</feature>
<dbReference type="SUPFAM" id="SSF55486">
    <property type="entry name" value="Metalloproteases ('zincins'), catalytic domain"/>
    <property type="match status" value="1"/>
</dbReference>
<feature type="binding site" evidence="8">
    <location>
        <position position="362"/>
    </location>
    <ligand>
        <name>Zn(2+)</name>
        <dbReference type="ChEBI" id="CHEBI:29105"/>
        <note>catalytic</note>
    </ligand>
</feature>
<feature type="domain" description="Disintegrin" evidence="12">
    <location>
        <begin position="429"/>
        <end position="517"/>
    </location>
</feature>
<feature type="region of interest" description="Disordered" evidence="9">
    <location>
        <begin position="1601"/>
        <end position="1632"/>
    </location>
</feature>
<feature type="compositionally biased region" description="Polar residues" evidence="9">
    <location>
        <begin position="1765"/>
        <end position="1779"/>
    </location>
</feature>
<evidence type="ECO:0000256" key="2">
    <source>
        <dbReference type="ARBA" id="ARBA00022692"/>
    </source>
</evidence>
<keyword evidence="4 10" id="KW-0472">Membrane</keyword>
<organism evidence="14 15">
    <name type="scientific">Cordylochernes scorpioides</name>
    <dbReference type="NCBI Taxonomy" id="51811"/>
    <lineage>
        <taxon>Eukaryota</taxon>
        <taxon>Metazoa</taxon>
        <taxon>Ecdysozoa</taxon>
        <taxon>Arthropoda</taxon>
        <taxon>Chelicerata</taxon>
        <taxon>Arachnida</taxon>
        <taxon>Pseudoscorpiones</taxon>
        <taxon>Cheliferoidea</taxon>
        <taxon>Chernetidae</taxon>
        <taxon>Cordylochernes</taxon>
    </lineage>
</organism>
<keyword evidence="3 10" id="KW-1133">Transmembrane helix</keyword>
<dbReference type="SMART" id="SM00050">
    <property type="entry name" value="DISIN"/>
    <property type="match status" value="1"/>
</dbReference>
<evidence type="ECO:0000313" key="15">
    <source>
        <dbReference type="Proteomes" id="UP001235939"/>
    </source>
</evidence>
<accession>A0ABY6K6A3</accession>
<feature type="binding site" evidence="8">
    <location>
        <position position="368"/>
    </location>
    <ligand>
        <name>Zn(2+)</name>
        <dbReference type="ChEBI" id="CHEBI:29105"/>
        <note>catalytic</note>
    </ligand>
</feature>
<reference evidence="14 15" key="1">
    <citation type="submission" date="2022-01" db="EMBL/GenBank/DDBJ databases">
        <title>A chromosomal length assembly of Cordylochernes scorpioides.</title>
        <authorList>
            <person name="Zeh D."/>
            <person name="Zeh J."/>
        </authorList>
    </citation>
    <scope>NUCLEOTIDE SEQUENCE [LARGE SCALE GENOMIC DNA]</scope>
    <source>
        <strain evidence="14">IN4F17</strain>
        <tissue evidence="14">Whole Body</tissue>
    </source>
</reference>
<evidence type="ECO:0000256" key="4">
    <source>
        <dbReference type="ARBA" id="ARBA00023136"/>
    </source>
</evidence>
<evidence type="ECO:0000259" key="12">
    <source>
        <dbReference type="PROSITE" id="PS50214"/>
    </source>
</evidence>
<feature type="region of interest" description="Disordered" evidence="9">
    <location>
        <begin position="1556"/>
        <end position="1583"/>
    </location>
</feature>
<dbReference type="Pfam" id="PF01421">
    <property type="entry name" value="Reprolysin"/>
    <property type="match status" value="1"/>
</dbReference>
<keyword evidence="15" id="KW-1185">Reference proteome</keyword>
<keyword evidence="2 10" id="KW-0812">Transmembrane</keyword>
<dbReference type="CDD" id="cd04269">
    <property type="entry name" value="ZnMc_adamalysin_II_like"/>
    <property type="match status" value="1"/>
</dbReference>